<dbReference type="AlphaFoldDB" id="A0AAJ3NP96"/>
<feature type="domain" description="DUF6745" evidence="1">
    <location>
        <begin position="113"/>
        <end position="236"/>
    </location>
</feature>
<organism evidence="2 3">
    <name type="scientific">Mycobacterium saskatchewanense</name>
    <dbReference type="NCBI Taxonomy" id="220927"/>
    <lineage>
        <taxon>Bacteria</taxon>
        <taxon>Bacillati</taxon>
        <taxon>Actinomycetota</taxon>
        <taxon>Actinomycetes</taxon>
        <taxon>Mycobacteriales</taxon>
        <taxon>Mycobacteriaceae</taxon>
        <taxon>Mycobacterium</taxon>
        <taxon>Mycobacterium simiae complex</taxon>
    </lineage>
</organism>
<keyword evidence="3" id="KW-1185">Reference proteome</keyword>
<reference evidence="2 3" key="1">
    <citation type="submission" date="2016-01" db="EMBL/GenBank/DDBJ databases">
        <title>The new phylogeny of the genus Mycobacterium.</title>
        <authorList>
            <person name="Tarcisio F."/>
            <person name="Conor M."/>
            <person name="Antonella G."/>
            <person name="Elisabetta G."/>
            <person name="Giulia F.S."/>
            <person name="Sara T."/>
            <person name="Anna F."/>
            <person name="Clotilde B."/>
            <person name="Roberto B."/>
            <person name="Veronica D.S."/>
            <person name="Fabio R."/>
            <person name="Monica P."/>
            <person name="Olivier J."/>
            <person name="Enrico T."/>
            <person name="Nicola S."/>
        </authorList>
    </citation>
    <scope>NUCLEOTIDE SEQUENCE [LARGE SCALE GENOMIC DNA]</scope>
    <source>
        <strain evidence="2 3">DSM 44616</strain>
    </source>
</reference>
<proteinExistence type="predicted"/>
<evidence type="ECO:0000313" key="3">
    <source>
        <dbReference type="Proteomes" id="UP000193387"/>
    </source>
</evidence>
<sequence length="303" mass="34429">MAFNSTRVVELVAEFYRSNDADTGTRYLVVPNLDEALHLSASHRRDPRLADHPLRQTARDIQELDEDRQRLGGIHRLIFRLVAQRHLAIRRHLTLTDLVVISADNVVGLKNAIGEAARSGLGWLIAADRTAIIVPTPVVRLAEGRSDVLHDDTGRVAVVWPDGHGLYLLQGVEFDRRLYFQVINHDLLIQDIAALDNSDQRAIALQYLTFEQLVYDSDAELIDRGVRGTTLYRLTLPPRMARDRMRGHGGYDYFIHMRDASHPEREFVEWVDPQIGCQRDAELCQAHAFGISLDDWLSIEQEG</sequence>
<comment type="caution">
    <text evidence="2">The sequence shown here is derived from an EMBL/GenBank/DDBJ whole genome shotgun (WGS) entry which is preliminary data.</text>
</comment>
<dbReference type="RefSeq" id="WP_085256598.1">
    <property type="nucleotide sequence ID" value="NZ_AP022573.1"/>
</dbReference>
<evidence type="ECO:0000259" key="1">
    <source>
        <dbReference type="Pfam" id="PF20530"/>
    </source>
</evidence>
<protein>
    <recommendedName>
        <fullName evidence="1">DUF6745 domain-containing protein</fullName>
    </recommendedName>
</protein>
<name>A0AAJ3NP96_9MYCO</name>
<dbReference type="Proteomes" id="UP000193387">
    <property type="component" value="Unassembled WGS sequence"/>
</dbReference>
<accession>A0AAJ3NP96</accession>
<dbReference type="EMBL" id="LQPR01000040">
    <property type="protein sequence ID" value="ORW70376.1"/>
    <property type="molecule type" value="Genomic_DNA"/>
</dbReference>
<evidence type="ECO:0000313" key="2">
    <source>
        <dbReference type="EMBL" id="ORW70376.1"/>
    </source>
</evidence>
<dbReference type="Pfam" id="PF20530">
    <property type="entry name" value="DUF6745"/>
    <property type="match status" value="1"/>
</dbReference>
<gene>
    <name evidence="2" type="ORF">AWC23_17135</name>
</gene>
<dbReference type="InterPro" id="IPR046633">
    <property type="entry name" value="DUF6745"/>
</dbReference>